<organism evidence="5 6">
    <name type="scientific">Candidatus Daviesbacteria bacterium RIFCSPHIGHO2_02_FULL_36_13</name>
    <dbReference type="NCBI Taxonomy" id="1797768"/>
    <lineage>
        <taxon>Bacteria</taxon>
        <taxon>Candidatus Daviesiibacteriota</taxon>
    </lineage>
</organism>
<gene>
    <name evidence="5" type="ORF">A3C59_03660</name>
</gene>
<dbReference type="PANTHER" id="PTHR30258">
    <property type="entry name" value="TYPE II SECRETION SYSTEM PROTEIN GSPE-RELATED"/>
    <property type="match status" value="1"/>
</dbReference>
<dbReference type="GO" id="GO:0016887">
    <property type="term" value="F:ATP hydrolysis activity"/>
    <property type="evidence" value="ECO:0007669"/>
    <property type="project" value="TreeGrafter"/>
</dbReference>
<accession>A0A1F5JX54</accession>
<evidence type="ECO:0000256" key="1">
    <source>
        <dbReference type="ARBA" id="ARBA00006611"/>
    </source>
</evidence>
<evidence type="ECO:0000259" key="4">
    <source>
        <dbReference type="SMART" id="SM00382"/>
    </source>
</evidence>
<dbReference type="GO" id="GO:0005524">
    <property type="term" value="F:ATP binding"/>
    <property type="evidence" value="ECO:0007669"/>
    <property type="project" value="UniProtKB-KW"/>
</dbReference>
<dbReference type="FunFam" id="3.40.50.300:FF:000398">
    <property type="entry name" value="Type IV pilus assembly ATPase PilB"/>
    <property type="match status" value="1"/>
</dbReference>
<comment type="similarity">
    <text evidence="1">Belongs to the GSP E family.</text>
</comment>
<dbReference type="InterPro" id="IPR003593">
    <property type="entry name" value="AAA+_ATPase"/>
</dbReference>
<protein>
    <recommendedName>
        <fullName evidence="4">AAA+ ATPase domain-containing protein</fullName>
    </recommendedName>
</protein>
<dbReference type="Proteomes" id="UP000176902">
    <property type="component" value="Unassembled WGS sequence"/>
</dbReference>
<dbReference type="SUPFAM" id="SSF160246">
    <property type="entry name" value="EspE N-terminal domain-like"/>
    <property type="match status" value="1"/>
</dbReference>
<reference evidence="5 6" key="1">
    <citation type="journal article" date="2016" name="Nat. Commun.">
        <title>Thousands of microbial genomes shed light on interconnected biogeochemical processes in an aquifer system.</title>
        <authorList>
            <person name="Anantharaman K."/>
            <person name="Brown C.T."/>
            <person name="Hug L.A."/>
            <person name="Sharon I."/>
            <person name="Castelle C.J."/>
            <person name="Probst A.J."/>
            <person name="Thomas B.C."/>
            <person name="Singh A."/>
            <person name="Wilkins M.J."/>
            <person name="Karaoz U."/>
            <person name="Brodie E.L."/>
            <person name="Williams K.H."/>
            <person name="Hubbard S.S."/>
            <person name="Banfield J.F."/>
        </authorList>
    </citation>
    <scope>NUCLEOTIDE SEQUENCE [LARGE SCALE GENOMIC DNA]</scope>
</reference>
<dbReference type="InterPro" id="IPR001482">
    <property type="entry name" value="T2SS/T4SS_dom"/>
</dbReference>
<sequence length="548" mass="61405">MNTNDQIIKEILLHQSYVTPDDILKAEEYAKEHNTSFIDYLFTSGLINRDLLGQAVAEAFKVPFQNLTVNSPTQEQILRIPKDLALKYHIVLAQEEPTSVTIATSNPGQEHLKEQLQKLIPGKIVFLAYSFPKDIESLFVSYRQPLVARLSQALKDTPGFAPKILEELFEEASIDKVSDIHLEPRKDSAVIRFRVDGVLQTHGDIPKGLYENILNRIKVQSRLRIDEHNQPQDGAMRMTIQGKVIDLRISIVPIADGEKTVVRVLSAYVHELSLANLGLSENNQRLLYQAARKPFGMIIVTGPTGSGKTTTLYALIRLLNQPEINITTIEDPIEYKVVGVNQIQVNPATDLTFAKGLRSIIRQDPNIILVGEIRDAETAEIAVNAALTGHLLFTTFHANDAATAIPRLLDMGVEPFLMASTLELIIAQRLIRTICQSCKMSQSYPRDYIQTYFPNLKNHFIDESITLYKGKGCPVCKNTGYKGRTAIFEFIQVSQNMKELIMQKPSVDQIWKLAKENGSKGLFEDGMEKVKAGITTIEEVLRVASPRS</sequence>
<dbReference type="Gene3D" id="3.30.450.90">
    <property type="match status" value="1"/>
</dbReference>
<dbReference type="Gene3D" id="3.40.50.300">
    <property type="entry name" value="P-loop containing nucleotide triphosphate hydrolases"/>
    <property type="match status" value="1"/>
</dbReference>
<evidence type="ECO:0000313" key="5">
    <source>
        <dbReference type="EMBL" id="OGE33187.1"/>
    </source>
</evidence>
<feature type="domain" description="AAA+ ATPase" evidence="4">
    <location>
        <begin position="294"/>
        <end position="417"/>
    </location>
</feature>
<dbReference type="InterPro" id="IPR007831">
    <property type="entry name" value="T2SS_GspE_N"/>
</dbReference>
<dbReference type="Pfam" id="PF05157">
    <property type="entry name" value="MshEN"/>
    <property type="match status" value="1"/>
</dbReference>
<name>A0A1F5JX54_9BACT</name>
<keyword evidence="2" id="KW-0547">Nucleotide-binding</keyword>
<dbReference type="STRING" id="1797768.A3C59_03660"/>
<dbReference type="EMBL" id="MFCV01000013">
    <property type="protein sequence ID" value="OGE33187.1"/>
    <property type="molecule type" value="Genomic_DNA"/>
</dbReference>
<dbReference type="SMART" id="SM00382">
    <property type="entry name" value="AAA"/>
    <property type="match status" value="1"/>
</dbReference>
<dbReference type="GO" id="GO:0005886">
    <property type="term" value="C:plasma membrane"/>
    <property type="evidence" value="ECO:0007669"/>
    <property type="project" value="TreeGrafter"/>
</dbReference>
<keyword evidence="3" id="KW-0067">ATP-binding</keyword>
<dbReference type="AlphaFoldDB" id="A0A1F5JX54"/>
<dbReference type="InterPro" id="IPR027417">
    <property type="entry name" value="P-loop_NTPase"/>
</dbReference>
<dbReference type="InterPro" id="IPR037257">
    <property type="entry name" value="T2SS_E_N_sf"/>
</dbReference>
<evidence type="ECO:0000256" key="3">
    <source>
        <dbReference type="ARBA" id="ARBA00022840"/>
    </source>
</evidence>
<proteinExistence type="inferred from homology"/>
<dbReference type="SUPFAM" id="SSF52540">
    <property type="entry name" value="P-loop containing nucleoside triphosphate hydrolases"/>
    <property type="match status" value="1"/>
</dbReference>
<evidence type="ECO:0000256" key="2">
    <source>
        <dbReference type="ARBA" id="ARBA00022741"/>
    </source>
</evidence>
<dbReference type="Pfam" id="PF00437">
    <property type="entry name" value="T2SSE"/>
    <property type="match status" value="1"/>
</dbReference>
<dbReference type="PANTHER" id="PTHR30258:SF1">
    <property type="entry name" value="PROTEIN TRANSPORT PROTEIN HOFB HOMOLOG"/>
    <property type="match status" value="1"/>
</dbReference>
<dbReference type="CDD" id="cd01129">
    <property type="entry name" value="PulE-GspE-like"/>
    <property type="match status" value="1"/>
</dbReference>
<comment type="caution">
    <text evidence="5">The sequence shown here is derived from an EMBL/GenBank/DDBJ whole genome shotgun (WGS) entry which is preliminary data.</text>
</comment>
<evidence type="ECO:0000313" key="6">
    <source>
        <dbReference type="Proteomes" id="UP000176902"/>
    </source>
</evidence>